<protein>
    <recommendedName>
        <fullName evidence="4">Prenyltransferase</fullName>
    </recommendedName>
</protein>
<feature type="transmembrane region" description="Helical" evidence="1">
    <location>
        <begin position="12"/>
        <end position="29"/>
    </location>
</feature>
<keyword evidence="3" id="KW-1185">Reference proteome</keyword>
<feature type="transmembrane region" description="Helical" evidence="1">
    <location>
        <begin position="231"/>
        <end position="250"/>
    </location>
</feature>
<evidence type="ECO:0008006" key="4">
    <source>
        <dbReference type="Google" id="ProtNLM"/>
    </source>
</evidence>
<dbReference type="Proteomes" id="UP000664698">
    <property type="component" value="Unassembled WGS sequence"/>
</dbReference>
<feature type="transmembrane region" description="Helical" evidence="1">
    <location>
        <begin position="82"/>
        <end position="101"/>
    </location>
</feature>
<feature type="transmembrane region" description="Helical" evidence="1">
    <location>
        <begin position="136"/>
        <end position="153"/>
    </location>
</feature>
<organism evidence="2 3">
    <name type="scientific">Algoriphagus aestuariicola</name>
    <dbReference type="NCBI Taxonomy" id="1852016"/>
    <lineage>
        <taxon>Bacteria</taxon>
        <taxon>Pseudomonadati</taxon>
        <taxon>Bacteroidota</taxon>
        <taxon>Cytophagia</taxon>
        <taxon>Cytophagales</taxon>
        <taxon>Cyclobacteriaceae</taxon>
        <taxon>Algoriphagus</taxon>
    </lineage>
</organism>
<name>A0ABS3BTU9_9BACT</name>
<accession>A0ABS3BTU9</accession>
<keyword evidence="1" id="KW-0472">Membrane</keyword>
<reference evidence="2 3" key="1">
    <citation type="submission" date="2021-03" db="EMBL/GenBank/DDBJ databases">
        <title>novel species isolated from a fishpond in China.</title>
        <authorList>
            <person name="Lu H."/>
            <person name="Cai Z."/>
        </authorList>
    </citation>
    <scope>NUCLEOTIDE SEQUENCE [LARGE SCALE GENOMIC DNA]</scope>
    <source>
        <strain evidence="2 3">JCM 31546</strain>
    </source>
</reference>
<keyword evidence="1" id="KW-0812">Transmembrane</keyword>
<feature type="transmembrane region" description="Helical" evidence="1">
    <location>
        <begin position="159"/>
        <end position="183"/>
    </location>
</feature>
<feature type="transmembrane region" description="Helical" evidence="1">
    <location>
        <begin position="107"/>
        <end position="124"/>
    </location>
</feature>
<evidence type="ECO:0000313" key="3">
    <source>
        <dbReference type="Proteomes" id="UP000664698"/>
    </source>
</evidence>
<comment type="caution">
    <text evidence="2">The sequence shown here is derived from an EMBL/GenBank/DDBJ whole genome shotgun (WGS) entry which is preliminary data.</text>
</comment>
<proteinExistence type="predicted"/>
<dbReference type="EMBL" id="JAFKCW010000004">
    <property type="protein sequence ID" value="MBN7802737.1"/>
    <property type="molecule type" value="Genomic_DNA"/>
</dbReference>
<dbReference type="RefSeq" id="WP_206570750.1">
    <property type="nucleotide sequence ID" value="NZ_JAFKCW010000004.1"/>
</dbReference>
<sequence length="276" mass="31540">MKLLKVFSRYISWLSIDVSIGAMAGMLFFERLLLSSLQWPVYLLLAMAVWSIYTLDHLMDVRQQNPPLSPRRAFHHSNRKPLAFFLGLTIMLGLVGAYRWFGWGRELQLTFALGVLIVGSKLLVGKGGPGWMKELSIALFYVLGIVWLPVLRAEHTDLVWQAMLFLPIYIGVAFMNLLMLSFLDQDEDRMAGFFSAASTLSPTLLILWIRRLAFALILGCLMAFILLPSFYRPFACILLLMGLFHYVVFFHPNLSPEQKRVQMEASFTLPLVLFLL</sequence>
<feature type="transmembrane region" description="Helical" evidence="1">
    <location>
        <begin position="41"/>
        <end position="61"/>
    </location>
</feature>
<evidence type="ECO:0000313" key="2">
    <source>
        <dbReference type="EMBL" id="MBN7802737.1"/>
    </source>
</evidence>
<feature type="transmembrane region" description="Helical" evidence="1">
    <location>
        <begin position="204"/>
        <end position="225"/>
    </location>
</feature>
<evidence type="ECO:0000256" key="1">
    <source>
        <dbReference type="SAM" id="Phobius"/>
    </source>
</evidence>
<gene>
    <name evidence="2" type="ORF">J0A67_17805</name>
</gene>
<keyword evidence="1" id="KW-1133">Transmembrane helix</keyword>